<dbReference type="Proteomes" id="UP000829196">
    <property type="component" value="Unassembled WGS sequence"/>
</dbReference>
<sequence length="376" mass="42943">MIELSPLVEGSEFYPPVFRSEEDVEKIVASSPRPLTKILKSTPEEKVKQWENDIKNVFQRVADKTRSTKEKVIKAMKNVICKRVDTILRENKDPKDSKLIVQPSQKDMQQFARQPAVSALVDGYDFKSRQKRAISEQIVLVDSSAIPPKIYGRPKADYLDRQVVPWSSLSVSSKSNVPTRFGRSPKENKPSSPLDELHFGGHIQTPLLDEVNVGRQKSHASSSWVKEERRPKVVAPSVVHSPPSCVDSKVKGKAPMEINNHKEYYPSPVNPSIGKTVEEMIEYLKESLKKIDEDERREKEEENFKKLIENFNPDENDLLDEEDIFVIHYNIGGSSHSVDPHANELLEVEGVKILKFVLYNNLKQKMDKRLDKMTLS</sequence>
<dbReference type="AlphaFoldDB" id="A0A8T3AJN1"/>
<name>A0A8T3AJN1_DENNO</name>
<accession>A0A8T3AJN1</accession>
<evidence type="ECO:0000256" key="1">
    <source>
        <dbReference type="SAM" id="MobiDB-lite"/>
    </source>
</evidence>
<keyword evidence="3" id="KW-1185">Reference proteome</keyword>
<comment type="caution">
    <text evidence="2">The sequence shown here is derived from an EMBL/GenBank/DDBJ whole genome shotgun (WGS) entry which is preliminary data.</text>
</comment>
<proteinExistence type="predicted"/>
<evidence type="ECO:0000313" key="2">
    <source>
        <dbReference type="EMBL" id="KAI0496433.1"/>
    </source>
</evidence>
<dbReference type="SMR" id="A0A8T3AJN1"/>
<gene>
    <name evidence="2" type="ORF">KFK09_022749</name>
</gene>
<protein>
    <submittedName>
        <fullName evidence="2">Uncharacterized protein</fullName>
    </submittedName>
</protein>
<evidence type="ECO:0000313" key="3">
    <source>
        <dbReference type="Proteomes" id="UP000829196"/>
    </source>
</evidence>
<reference evidence="2" key="1">
    <citation type="journal article" date="2022" name="Front. Genet.">
        <title>Chromosome-Scale Assembly of the Dendrobium nobile Genome Provides Insights Into the Molecular Mechanism of the Biosynthesis of the Medicinal Active Ingredient of Dendrobium.</title>
        <authorList>
            <person name="Xu Q."/>
            <person name="Niu S.-C."/>
            <person name="Li K.-L."/>
            <person name="Zheng P.-J."/>
            <person name="Zhang X.-J."/>
            <person name="Jia Y."/>
            <person name="Liu Y."/>
            <person name="Niu Y.-X."/>
            <person name="Yu L.-H."/>
            <person name="Chen D.-F."/>
            <person name="Zhang G.-Q."/>
        </authorList>
    </citation>
    <scope>NUCLEOTIDE SEQUENCE</scope>
    <source>
        <tissue evidence="2">Leaf</tissue>
    </source>
</reference>
<feature type="compositionally biased region" description="Basic and acidic residues" evidence="1">
    <location>
        <begin position="184"/>
        <end position="197"/>
    </location>
</feature>
<organism evidence="2 3">
    <name type="scientific">Dendrobium nobile</name>
    <name type="common">Orchid</name>
    <dbReference type="NCBI Taxonomy" id="94219"/>
    <lineage>
        <taxon>Eukaryota</taxon>
        <taxon>Viridiplantae</taxon>
        <taxon>Streptophyta</taxon>
        <taxon>Embryophyta</taxon>
        <taxon>Tracheophyta</taxon>
        <taxon>Spermatophyta</taxon>
        <taxon>Magnoliopsida</taxon>
        <taxon>Liliopsida</taxon>
        <taxon>Asparagales</taxon>
        <taxon>Orchidaceae</taxon>
        <taxon>Epidendroideae</taxon>
        <taxon>Malaxideae</taxon>
        <taxon>Dendrobiinae</taxon>
        <taxon>Dendrobium</taxon>
    </lineage>
</organism>
<dbReference type="EMBL" id="JAGYWB010000016">
    <property type="protein sequence ID" value="KAI0496433.1"/>
    <property type="molecule type" value="Genomic_DNA"/>
</dbReference>
<feature type="region of interest" description="Disordered" evidence="1">
    <location>
        <begin position="172"/>
        <end position="197"/>
    </location>
</feature>